<dbReference type="EMBL" id="KZ679266">
    <property type="protein sequence ID" value="PTB38106.1"/>
    <property type="molecule type" value="Genomic_DNA"/>
</dbReference>
<keyword evidence="1" id="KW-0040">ANK repeat</keyword>
<dbReference type="PANTHER" id="PTHR22677:SF4">
    <property type="entry name" value="USHER SYNDROME TYPE-1G PROTEIN-LIKE PROTEIN"/>
    <property type="match status" value="1"/>
</dbReference>
<organism evidence="2 3">
    <name type="scientific">Trichoderma asperellum (strain ATCC 204424 / CBS 433.97 / NBRC 101777)</name>
    <dbReference type="NCBI Taxonomy" id="1042311"/>
    <lineage>
        <taxon>Eukaryota</taxon>
        <taxon>Fungi</taxon>
        <taxon>Dikarya</taxon>
        <taxon>Ascomycota</taxon>
        <taxon>Pezizomycotina</taxon>
        <taxon>Sordariomycetes</taxon>
        <taxon>Hypocreomycetidae</taxon>
        <taxon>Hypocreales</taxon>
        <taxon>Hypocreaceae</taxon>
        <taxon>Trichoderma</taxon>
    </lineage>
</organism>
<dbReference type="Pfam" id="PF12796">
    <property type="entry name" value="Ank_2"/>
    <property type="match status" value="2"/>
</dbReference>
<dbReference type="Proteomes" id="UP000240493">
    <property type="component" value="Unassembled WGS sequence"/>
</dbReference>
<gene>
    <name evidence="2" type="ORF">M441DRAFT_101550</name>
</gene>
<evidence type="ECO:0000256" key="1">
    <source>
        <dbReference type="PROSITE-ProRule" id="PRU00023"/>
    </source>
</evidence>
<dbReference type="STRING" id="1042311.A0A2T3YZW4"/>
<dbReference type="PROSITE" id="PS50088">
    <property type="entry name" value="ANK_REPEAT"/>
    <property type="match status" value="3"/>
</dbReference>
<dbReference type="PANTHER" id="PTHR22677">
    <property type="entry name" value="ANKYRIN REPEAT DOMAIN-CONTAINING PROTEIN 60"/>
    <property type="match status" value="1"/>
</dbReference>
<dbReference type="InterPro" id="IPR039323">
    <property type="entry name" value="ANKRD_45/46/60"/>
</dbReference>
<dbReference type="InterPro" id="IPR036770">
    <property type="entry name" value="Ankyrin_rpt-contain_sf"/>
</dbReference>
<dbReference type="SMART" id="SM00248">
    <property type="entry name" value="ANK"/>
    <property type="match status" value="3"/>
</dbReference>
<evidence type="ECO:0000313" key="3">
    <source>
        <dbReference type="Proteomes" id="UP000240493"/>
    </source>
</evidence>
<feature type="non-terminal residue" evidence="2">
    <location>
        <position position="1"/>
    </location>
</feature>
<sequence length="105" mass="10946">QTALHIAATSGNSSLMGKLLTEGLDANQADNSGDTPLILAAKFGHFSIVQQLLDVKANPSFVGSQTSQTALHVASAYGYLDIVELLLSYGPSVIKTQDCNGNTPL</sequence>
<feature type="repeat" description="ANK" evidence="1">
    <location>
        <begin position="32"/>
        <end position="64"/>
    </location>
</feature>
<feature type="repeat" description="ANK" evidence="1">
    <location>
        <begin position="1"/>
        <end position="31"/>
    </location>
</feature>
<feature type="repeat" description="ANK" evidence="1">
    <location>
        <begin position="66"/>
        <end position="98"/>
    </location>
</feature>
<name>A0A2T3YZW4_TRIA4</name>
<feature type="non-terminal residue" evidence="2">
    <location>
        <position position="105"/>
    </location>
</feature>
<dbReference type="InterPro" id="IPR002110">
    <property type="entry name" value="Ankyrin_rpt"/>
</dbReference>
<reference evidence="2 3" key="1">
    <citation type="submission" date="2016-07" db="EMBL/GenBank/DDBJ databases">
        <title>Multiple horizontal gene transfer events from other fungi enriched the ability of initially mycotrophic Trichoderma (Ascomycota) to feed on dead plant biomass.</title>
        <authorList>
            <consortium name="DOE Joint Genome Institute"/>
            <person name="Aerts A."/>
            <person name="Atanasova L."/>
            <person name="Chenthamara K."/>
            <person name="Zhang J."/>
            <person name="Grujic M."/>
            <person name="Henrissat B."/>
            <person name="Kuo A."/>
            <person name="Salamov A."/>
            <person name="Lipzen A."/>
            <person name="Labutti K."/>
            <person name="Barry K."/>
            <person name="Miao Y."/>
            <person name="Rahimi M.J."/>
            <person name="Shen Q."/>
            <person name="Grigoriev I.V."/>
            <person name="Kubicek C.P."/>
            <person name="Druzhinina I.S."/>
        </authorList>
    </citation>
    <scope>NUCLEOTIDE SEQUENCE [LARGE SCALE GENOMIC DNA]</scope>
    <source>
        <strain evidence="2 3">CBS 433.97</strain>
    </source>
</reference>
<dbReference type="SUPFAM" id="SSF48403">
    <property type="entry name" value="Ankyrin repeat"/>
    <property type="match status" value="1"/>
</dbReference>
<protein>
    <submittedName>
        <fullName evidence="2">Uncharacterized protein</fullName>
    </submittedName>
</protein>
<dbReference type="PROSITE" id="PS50297">
    <property type="entry name" value="ANK_REP_REGION"/>
    <property type="match status" value="3"/>
</dbReference>
<dbReference type="AlphaFoldDB" id="A0A2T3YZW4"/>
<dbReference type="OrthoDB" id="4772757at2759"/>
<dbReference type="Gene3D" id="1.25.40.20">
    <property type="entry name" value="Ankyrin repeat-containing domain"/>
    <property type="match status" value="1"/>
</dbReference>
<evidence type="ECO:0000313" key="2">
    <source>
        <dbReference type="EMBL" id="PTB38106.1"/>
    </source>
</evidence>
<accession>A0A2T3YZW4</accession>
<proteinExistence type="predicted"/>
<keyword evidence="3" id="KW-1185">Reference proteome</keyword>